<gene>
    <name evidence="2" type="ORF">MOV08_09785</name>
</gene>
<keyword evidence="3" id="KW-1185">Reference proteome</keyword>
<feature type="transmembrane region" description="Helical" evidence="1">
    <location>
        <begin position="121"/>
        <end position="142"/>
    </location>
</feature>
<name>A0ABY8AKS3_9ACTN</name>
<feature type="transmembrane region" description="Helical" evidence="1">
    <location>
        <begin position="6"/>
        <end position="24"/>
    </location>
</feature>
<reference evidence="2 3" key="1">
    <citation type="submission" date="2022-03" db="EMBL/GenBank/DDBJ databases">
        <title>Streptomyces yunnanensis P86,complete genome.</title>
        <authorList>
            <person name="Chen S."/>
            <person name="Zhang Q."/>
        </authorList>
    </citation>
    <scope>NUCLEOTIDE SEQUENCE [LARGE SCALE GENOMIC DNA]</scope>
    <source>
        <strain evidence="2 3">P86</strain>
    </source>
</reference>
<evidence type="ECO:0000313" key="3">
    <source>
        <dbReference type="Proteomes" id="UP001218629"/>
    </source>
</evidence>
<feature type="transmembrane region" description="Helical" evidence="1">
    <location>
        <begin position="56"/>
        <end position="73"/>
    </location>
</feature>
<evidence type="ECO:0000256" key="1">
    <source>
        <dbReference type="SAM" id="Phobius"/>
    </source>
</evidence>
<keyword evidence="1" id="KW-0472">Membrane</keyword>
<proteinExistence type="predicted"/>
<organism evidence="2 3">
    <name type="scientific">Streptomyces yunnanensis</name>
    <dbReference type="NCBI Taxonomy" id="156453"/>
    <lineage>
        <taxon>Bacteria</taxon>
        <taxon>Bacillati</taxon>
        <taxon>Actinomycetota</taxon>
        <taxon>Actinomycetes</taxon>
        <taxon>Kitasatosporales</taxon>
        <taxon>Streptomycetaceae</taxon>
        <taxon>Streptomyces</taxon>
    </lineage>
</organism>
<dbReference type="Proteomes" id="UP001218629">
    <property type="component" value="Chromosome"/>
</dbReference>
<accession>A0ABY8AKS3</accession>
<keyword evidence="1" id="KW-1133">Transmembrane helix</keyword>
<feature type="transmembrane region" description="Helical" evidence="1">
    <location>
        <begin position="162"/>
        <end position="185"/>
    </location>
</feature>
<feature type="transmembrane region" description="Helical" evidence="1">
    <location>
        <begin position="88"/>
        <end position="109"/>
    </location>
</feature>
<feature type="transmembrane region" description="Helical" evidence="1">
    <location>
        <begin position="231"/>
        <end position="251"/>
    </location>
</feature>
<keyword evidence="1" id="KW-0812">Transmembrane</keyword>
<dbReference type="EMBL" id="CP095749">
    <property type="protein sequence ID" value="WEB45638.1"/>
    <property type="molecule type" value="Genomic_DNA"/>
</dbReference>
<protein>
    <recommendedName>
        <fullName evidence="4">Integral membrane protein</fullName>
    </recommendedName>
</protein>
<evidence type="ECO:0000313" key="2">
    <source>
        <dbReference type="EMBL" id="WEB45638.1"/>
    </source>
</evidence>
<sequence>MLLVLLLPFLWWLTVPLLVGYQLARTARRMARRVFPVRPEGHVEDPEVLLVQRVRAWAALVMSGALLAVFGGWKDVADAQQQFLQRLLFAPWLALLSAAVVVALLFWAARPGTRRAMRTQLWPAGRSALWYFGAWTLVPLWFTAAGKGMGLLSGNSNGPPGLLLWVLVMFVCWAPFWWVIFFLCFASGPALRHAFNLSALHAALPALVTTVLVWVFAFLGLLAGGLPPGPVPLAVCAFLGGPVSVTAVAWWEINRLRRRYGVRWRG</sequence>
<feature type="transmembrane region" description="Helical" evidence="1">
    <location>
        <begin position="197"/>
        <end position="219"/>
    </location>
</feature>
<evidence type="ECO:0008006" key="4">
    <source>
        <dbReference type="Google" id="ProtNLM"/>
    </source>
</evidence>